<proteinExistence type="predicted"/>
<evidence type="ECO:0000313" key="1">
    <source>
        <dbReference type="EMBL" id="QEV16149.1"/>
    </source>
</evidence>
<dbReference type="Proteomes" id="UP000326553">
    <property type="component" value="Chromosome"/>
</dbReference>
<organism evidence="1 2">
    <name type="scientific">Streptomyces alboniger</name>
    <dbReference type="NCBI Taxonomy" id="132473"/>
    <lineage>
        <taxon>Bacteria</taxon>
        <taxon>Bacillati</taxon>
        <taxon>Actinomycetota</taxon>
        <taxon>Actinomycetes</taxon>
        <taxon>Kitasatosporales</taxon>
        <taxon>Streptomycetaceae</taxon>
        <taxon>Streptomyces</taxon>
        <taxon>Streptomyces aurantiacus group</taxon>
    </lineage>
</organism>
<dbReference type="EMBL" id="CP023695">
    <property type="protein sequence ID" value="QEV16149.1"/>
    <property type="molecule type" value="Genomic_DNA"/>
</dbReference>
<reference evidence="1 2" key="1">
    <citation type="submission" date="2017-09" db="EMBL/GenBank/DDBJ databases">
        <authorList>
            <person name="Lee N."/>
            <person name="Cho B.-K."/>
        </authorList>
    </citation>
    <scope>NUCLEOTIDE SEQUENCE [LARGE SCALE GENOMIC DNA]</scope>
    <source>
        <strain evidence="1 2">ATCC 12461</strain>
    </source>
</reference>
<keyword evidence="2" id="KW-1185">Reference proteome</keyword>
<dbReference type="AlphaFoldDB" id="A0A5J6H820"/>
<protein>
    <submittedName>
        <fullName evidence="1">Uncharacterized protein</fullName>
    </submittedName>
</protein>
<sequence>MDIAFDHGETTSVEVSLHDQEVENVGVETELIPTHLTTYMVEWVDSVSWDVAAKQAQFLTLHGTFRSGISFRCLVHSGVPCHEQSRHQVCAGRRIDVPPLTRVVISVVGTHSVERVTVSGAAVGSVVSSRITDLRFKLTMLTPGGDHIRTQYAEAKISRVFG</sequence>
<accession>A0A5J6H820</accession>
<evidence type="ECO:0000313" key="2">
    <source>
        <dbReference type="Proteomes" id="UP000326553"/>
    </source>
</evidence>
<gene>
    <name evidence="1" type="ORF">CP975_00150</name>
</gene>
<dbReference type="KEGG" id="salw:CP975_00150"/>
<name>A0A5J6H820_STRAD</name>
<dbReference type="RefSeq" id="WP_055533873.1">
    <property type="nucleotide sequence ID" value="NZ_CP023695.1"/>
</dbReference>